<gene>
    <name evidence="8" type="ORF">GCM10022277_25570</name>
</gene>
<dbReference type="CDD" id="cd00383">
    <property type="entry name" value="trans_reg_C"/>
    <property type="match status" value="1"/>
</dbReference>
<dbReference type="Gene3D" id="1.10.10.10">
    <property type="entry name" value="Winged helix-like DNA-binding domain superfamily/Winged helix DNA-binding domain"/>
    <property type="match status" value="1"/>
</dbReference>
<dbReference type="Pfam" id="PF00072">
    <property type="entry name" value="Response_reg"/>
    <property type="match status" value="1"/>
</dbReference>
<feature type="modified residue" description="4-aspartylphosphate" evidence="4">
    <location>
        <position position="82"/>
    </location>
</feature>
<feature type="DNA-binding region" description="OmpR/PhoB-type" evidence="5">
    <location>
        <begin position="159"/>
        <end position="258"/>
    </location>
</feature>
<dbReference type="SMART" id="SM00862">
    <property type="entry name" value="Trans_reg_C"/>
    <property type="match status" value="1"/>
</dbReference>
<dbReference type="PANTHER" id="PTHR48111:SF40">
    <property type="entry name" value="PHOSPHATE REGULON TRANSCRIPTIONAL REGULATORY PROTEIN PHOB"/>
    <property type="match status" value="1"/>
</dbReference>
<evidence type="ECO:0000259" key="6">
    <source>
        <dbReference type="PROSITE" id="PS50110"/>
    </source>
</evidence>
<dbReference type="RefSeq" id="WP_344798925.1">
    <property type="nucleotide sequence ID" value="NZ_BAABBN010000007.1"/>
</dbReference>
<dbReference type="SUPFAM" id="SSF46894">
    <property type="entry name" value="C-terminal effector domain of the bipartite response regulators"/>
    <property type="match status" value="1"/>
</dbReference>
<dbReference type="Gene3D" id="6.10.250.690">
    <property type="match status" value="1"/>
</dbReference>
<comment type="caution">
    <text evidence="8">The sequence shown here is derived from an EMBL/GenBank/DDBJ whole genome shotgun (WGS) entry which is preliminary data.</text>
</comment>
<evidence type="ECO:0000259" key="7">
    <source>
        <dbReference type="PROSITE" id="PS51755"/>
    </source>
</evidence>
<dbReference type="Gene3D" id="3.40.50.2300">
    <property type="match status" value="1"/>
</dbReference>
<dbReference type="InterPro" id="IPR001867">
    <property type="entry name" value="OmpR/PhoB-type_DNA-bd"/>
</dbReference>
<dbReference type="PANTHER" id="PTHR48111">
    <property type="entry name" value="REGULATOR OF RPOS"/>
    <property type="match status" value="1"/>
</dbReference>
<evidence type="ECO:0000313" key="8">
    <source>
        <dbReference type="EMBL" id="GAA3927982.1"/>
    </source>
</evidence>
<keyword evidence="3 5" id="KW-0238">DNA-binding</keyword>
<keyword evidence="9" id="KW-1185">Reference proteome</keyword>
<dbReference type="InterPro" id="IPR011006">
    <property type="entry name" value="CheY-like_superfamily"/>
</dbReference>
<dbReference type="Pfam" id="PF00486">
    <property type="entry name" value="Trans_reg_C"/>
    <property type="match status" value="1"/>
</dbReference>
<dbReference type="PROSITE" id="PS50110">
    <property type="entry name" value="RESPONSE_REGULATORY"/>
    <property type="match status" value="1"/>
</dbReference>
<evidence type="ECO:0000256" key="2">
    <source>
        <dbReference type="ARBA" id="ARBA00023012"/>
    </source>
</evidence>
<evidence type="ECO:0000256" key="1">
    <source>
        <dbReference type="ARBA" id="ARBA00022553"/>
    </source>
</evidence>
<reference evidence="9" key="1">
    <citation type="journal article" date="2019" name="Int. J. Syst. Evol. Microbiol.">
        <title>The Global Catalogue of Microorganisms (GCM) 10K type strain sequencing project: providing services to taxonomists for standard genome sequencing and annotation.</title>
        <authorList>
            <consortium name="The Broad Institute Genomics Platform"/>
            <consortium name="The Broad Institute Genome Sequencing Center for Infectious Disease"/>
            <person name="Wu L."/>
            <person name="Ma J."/>
        </authorList>
    </citation>
    <scope>NUCLEOTIDE SEQUENCE [LARGE SCALE GENOMIC DNA]</scope>
    <source>
        <strain evidence="9">JCM 17551</strain>
    </source>
</reference>
<dbReference type="InterPro" id="IPR039420">
    <property type="entry name" value="WalR-like"/>
</dbReference>
<organism evidence="8 9">
    <name type="scientific">Litoribacillus peritrichatus</name>
    <dbReference type="NCBI Taxonomy" id="718191"/>
    <lineage>
        <taxon>Bacteria</taxon>
        <taxon>Pseudomonadati</taxon>
        <taxon>Pseudomonadota</taxon>
        <taxon>Gammaproteobacteria</taxon>
        <taxon>Oceanospirillales</taxon>
        <taxon>Oceanospirillaceae</taxon>
        <taxon>Litoribacillus</taxon>
    </lineage>
</organism>
<dbReference type="Proteomes" id="UP001501565">
    <property type="component" value="Unassembled WGS sequence"/>
</dbReference>
<dbReference type="InterPro" id="IPR001789">
    <property type="entry name" value="Sig_transdc_resp-reg_receiver"/>
</dbReference>
<keyword evidence="2" id="KW-0902">Two-component regulatory system</keyword>
<proteinExistence type="predicted"/>
<name>A0ABP7MQ67_9GAMM</name>
<feature type="domain" description="Response regulatory" evidence="6">
    <location>
        <begin position="33"/>
        <end position="147"/>
    </location>
</feature>
<evidence type="ECO:0000256" key="3">
    <source>
        <dbReference type="ARBA" id="ARBA00023125"/>
    </source>
</evidence>
<dbReference type="SMART" id="SM00448">
    <property type="entry name" value="REC"/>
    <property type="match status" value="1"/>
</dbReference>
<accession>A0ABP7MQ67</accession>
<dbReference type="PROSITE" id="PS51755">
    <property type="entry name" value="OMPR_PHOB"/>
    <property type="match status" value="1"/>
</dbReference>
<dbReference type="EMBL" id="BAABBN010000007">
    <property type="protein sequence ID" value="GAA3927982.1"/>
    <property type="molecule type" value="Genomic_DNA"/>
</dbReference>
<evidence type="ECO:0000256" key="4">
    <source>
        <dbReference type="PROSITE-ProRule" id="PRU00169"/>
    </source>
</evidence>
<keyword evidence="1 4" id="KW-0597">Phosphoprotein</keyword>
<protein>
    <submittedName>
        <fullName evidence="8">Response regulator transcription factor</fullName>
    </submittedName>
</protein>
<sequence>MKTCPDALGGLSSFPRLLNDNNYRPQGNIMTTKILVIEDDQDINNLVTMNLNAMHQSVTSCHDGLEGLEKALSASHDLIVLDLMLPNMDGLEICRRLRASDVYTPILMLTARDSEADRVIGLEMGADDYLTKPFSIRELQARVKAMLRRVALLKESPSEETLSFHDLEINVGQRIVTLANNAIELTTTEFDLLTYMARRPGHAFSRAQLLDGVWGYQHSGYEHTVNSHINRLRNKLETDLDQPQRIKTVWGVGYKFVEA</sequence>
<dbReference type="InterPro" id="IPR016032">
    <property type="entry name" value="Sig_transdc_resp-reg_C-effctor"/>
</dbReference>
<feature type="domain" description="OmpR/PhoB-type" evidence="7">
    <location>
        <begin position="159"/>
        <end position="258"/>
    </location>
</feature>
<evidence type="ECO:0000313" key="9">
    <source>
        <dbReference type="Proteomes" id="UP001501565"/>
    </source>
</evidence>
<dbReference type="InterPro" id="IPR036388">
    <property type="entry name" value="WH-like_DNA-bd_sf"/>
</dbReference>
<evidence type="ECO:0000256" key="5">
    <source>
        <dbReference type="PROSITE-ProRule" id="PRU01091"/>
    </source>
</evidence>
<dbReference type="SUPFAM" id="SSF52172">
    <property type="entry name" value="CheY-like"/>
    <property type="match status" value="1"/>
</dbReference>